<dbReference type="PROSITE" id="PS50181">
    <property type="entry name" value="FBOX"/>
    <property type="match status" value="1"/>
</dbReference>
<dbReference type="InterPro" id="IPR053781">
    <property type="entry name" value="F-box_AtFBL13-like"/>
</dbReference>
<evidence type="ECO:0000313" key="2">
    <source>
        <dbReference type="EMBL" id="CAI0458711.1"/>
    </source>
</evidence>
<feature type="domain" description="F-box" evidence="1">
    <location>
        <begin position="7"/>
        <end position="41"/>
    </location>
</feature>
<dbReference type="InterPro" id="IPR006566">
    <property type="entry name" value="FBD"/>
</dbReference>
<dbReference type="InterPro" id="IPR055411">
    <property type="entry name" value="LRR_FXL15/At3g58940/PEG3-like"/>
</dbReference>
<accession>A0AAV0NKA6</accession>
<gene>
    <name evidence="2" type="ORF">LITE_LOCUS33674</name>
</gene>
<sequence length="368" mass="41969">MEDTEVRDLLSDLPHSILESILSRLPIRDAVSSSILSTKWRYRWTTLTHLVFDDNCVQTCNDRSLLEGNLISFITRTLFLHQGPIHKFQLSTSYLQCCPDIDQWLLFLSRSDVKELVLELGEGEWFRIPSCLFNCKKLTRLELCRCEFDPPPSFKGFLYLKSLNLYQVLVGPEAIESLISSCPVLESLSLSYFDSLALTVRAPNLKYLCLEGEFTDICLENTPQLLAMSVAMYMTEDTAEHFEQSSSCNFMKFLGGVPLLERLIGHIYFTKGSSHTSAATEATDLAFWAKECPKDCTFKQLKCVTMTEMSGVPHEMEFIKFLLATSPVLEEMSISPYVYVVDCRLNMLIELLKFRRASGQAKILFVQD</sequence>
<dbReference type="InterPro" id="IPR001810">
    <property type="entry name" value="F-box_dom"/>
</dbReference>
<proteinExistence type="predicted"/>
<dbReference type="SUPFAM" id="SSF81383">
    <property type="entry name" value="F-box domain"/>
    <property type="match status" value="1"/>
</dbReference>
<comment type="caution">
    <text evidence="2">The sequence shown here is derived from an EMBL/GenBank/DDBJ whole genome shotgun (WGS) entry which is preliminary data.</text>
</comment>
<dbReference type="Pfam" id="PF24758">
    <property type="entry name" value="LRR_At5g56370"/>
    <property type="match status" value="1"/>
</dbReference>
<protein>
    <recommendedName>
        <fullName evidence="1">F-box domain-containing protein</fullName>
    </recommendedName>
</protein>
<dbReference type="SUPFAM" id="SSF52047">
    <property type="entry name" value="RNI-like"/>
    <property type="match status" value="1"/>
</dbReference>
<name>A0AAV0NKA6_9ROSI</name>
<dbReference type="Gene3D" id="3.80.10.10">
    <property type="entry name" value="Ribonuclease Inhibitor"/>
    <property type="match status" value="1"/>
</dbReference>
<organism evidence="2 3">
    <name type="scientific">Linum tenue</name>
    <dbReference type="NCBI Taxonomy" id="586396"/>
    <lineage>
        <taxon>Eukaryota</taxon>
        <taxon>Viridiplantae</taxon>
        <taxon>Streptophyta</taxon>
        <taxon>Embryophyta</taxon>
        <taxon>Tracheophyta</taxon>
        <taxon>Spermatophyta</taxon>
        <taxon>Magnoliopsida</taxon>
        <taxon>eudicotyledons</taxon>
        <taxon>Gunneridae</taxon>
        <taxon>Pentapetalae</taxon>
        <taxon>rosids</taxon>
        <taxon>fabids</taxon>
        <taxon>Malpighiales</taxon>
        <taxon>Linaceae</taxon>
        <taxon>Linum</taxon>
    </lineage>
</organism>
<dbReference type="PANTHER" id="PTHR31639">
    <property type="entry name" value="F-BOX PROTEIN-LIKE"/>
    <property type="match status" value="1"/>
</dbReference>
<dbReference type="InterPro" id="IPR032675">
    <property type="entry name" value="LRR_dom_sf"/>
</dbReference>
<evidence type="ECO:0000313" key="3">
    <source>
        <dbReference type="Proteomes" id="UP001154282"/>
    </source>
</evidence>
<dbReference type="Proteomes" id="UP001154282">
    <property type="component" value="Unassembled WGS sequence"/>
</dbReference>
<dbReference type="InterPro" id="IPR036047">
    <property type="entry name" value="F-box-like_dom_sf"/>
</dbReference>
<dbReference type="Pfam" id="PF00646">
    <property type="entry name" value="F-box"/>
    <property type="match status" value="1"/>
</dbReference>
<reference evidence="2" key="1">
    <citation type="submission" date="2022-08" db="EMBL/GenBank/DDBJ databases">
        <authorList>
            <person name="Gutierrez-Valencia J."/>
        </authorList>
    </citation>
    <scope>NUCLEOTIDE SEQUENCE</scope>
</reference>
<dbReference type="Pfam" id="PF08387">
    <property type="entry name" value="FBD"/>
    <property type="match status" value="1"/>
</dbReference>
<dbReference type="CDD" id="cd22160">
    <property type="entry name" value="F-box_AtFBL13-like"/>
    <property type="match status" value="1"/>
</dbReference>
<dbReference type="AlphaFoldDB" id="A0AAV0NKA6"/>
<dbReference type="PANTHER" id="PTHR31639:SF237">
    <property type="entry name" value="F-BOX DOMAIN-CONTAINING PROTEIN"/>
    <property type="match status" value="1"/>
</dbReference>
<dbReference type="EMBL" id="CAMGYJ010000008">
    <property type="protein sequence ID" value="CAI0458711.1"/>
    <property type="molecule type" value="Genomic_DNA"/>
</dbReference>
<keyword evidence="3" id="KW-1185">Reference proteome</keyword>
<dbReference type="SMART" id="SM00579">
    <property type="entry name" value="FBD"/>
    <property type="match status" value="1"/>
</dbReference>
<evidence type="ECO:0000259" key="1">
    <source>
        <dbReference type="PROSITE" id="PS50181"/>
    </source>
</evidence>